<accession>A0A0F9W712</accession>
<dbReference type="SUPFAM" id="SSF46955">
    <property type="entry name" value="Putative DNA-binding domain"/>
    <property type="match status" value="1"/>
</dbReference>
<dbReference type="Pfam" id="PF05930">
    <property type="entry name" value="Phage_AlpA"/>
    <property type="match status" value="1"/>
</dbReference>
<proteinExistence type="predicted"/>
<dbReference type="Gene3D" id="1.10.238.160">
    <property type="match status" value="1"/>
</dbReference>
<gene>
    <name evidence="1" type="ORF">LCGC14_0001530</name>
</gene>
<comment type="caution">
    <text evidence="1">The sequence shown here is derived from an EMBL/GenBank/DDBJ whole genome shotgun (WGS) entry which is preliminary data.</text>
</comment>
<name>A0A0F9W712_9ZZZZ</name>
<organism evidence="1">
    <name type="scientific">marine sediment metagenome</name>
    <dbReference type="NCBI Taxonomy" id="412755"/>
    <lineage>
        <taxon>unclassified sequences</taxon>
        <taxon>metagenomes</taxon>
        <taxon>ecological metagenomes</taxon>
    </lineage>
</organism>
<dbReference type="InterPro" id="IPR010260">
    <property type="entry name" value="AlpA"/>
</dbReference>
<protein>
    <recommendedName>
        <fullName evidence="2">AlpA family phage regulatory protein</fullName>
    </recommendedName>
</protein>
<dbReference type="AlphaFoldDB" id="A0A0F9W712"/>
<sequence length="84" mass="9359">MNQSTPIHLLRMPDVTKRMGVSKATIYNMINEGTFPPPVKLGERTSVFPEHEVAKLQTAIIAGASNEEVKQIVISIQETRKFGH</sequence>
<evidence type="ECO:0008006" key="2">
    <source>
        <dbReference type="Google" id="ProtNLM"/>
    </source>
</evidence>
<evidence type="ECO:0000313" key="1">
    <source>
        <dbReference type="EMBL" id="KKO12145.1"/>
    </source>
</evidence>
<dbReference type="InterPro" id="IPR009061">
    <property type="entry name" value="DNA-bd_dom_put_sf"/>
</dbReference>
<dbReference type="EMBL" id="LAZR01000001">
    <property type="protein sequence ID" value="KKO12145.1"/>
    <property type="molecule type" value="Genomic_DNA"/>
</dbReference>
<reference evidence="1" key="1">
    <citation type="journal article" date="2015" name="Nature">
        <title>Complex archaea that bridge the gap between prokaryotes and eukaryotes.</title>
        <authorList>
            <person name="Spang A."/>
            <person name="Saw J.H."/>
            <person name="Jorgensen S.L."/>
            <person name="Zaremba-Niedzwiedzka K."/>
            <person name="Martijn J."/>
            <person name="Lind A.E."/>
            <person name="van Eijk R."/>
            <person name="Schleper C."/>
            <person name="Guy L."/>
            <person name="Ettema T.J."/>
        </authorList>
    </citation>
    <scope>NUCLEOTIDE SEQUENCE</scope>
</reference>